<dbReference type="InterPro" id="IPR002654">
    <property type="entry name" value="Glyco_trans_25"/>
</dbReference>
<feature type="domain" description="Glycosyl transferase family 25" evidence="1">
    <location>
        <begin position="241"/>
        <end position="424"/>
    </location>
</feature>
<protein>
    <recommendedName>
        <fullName evidence="1">Glycosyl transferase family 25 domain-containing protein</fullName>
    </recommendedName>
</protein>
<dbReference type="CDD" id="cd06532">
    <property type="entry name" value="Glyco_transf_25"/>
    <property type="match status" value="2"/>
</dbReference>
<dbReference type="AlphaFoldDB" id="A0A381XVU1"/>
<reference evidence="2" key="1">
    <citation type="submission" date="2018-05" db="EMBL/GenBank/DDBJ databases">
        <authorList>
            <person name="Lanie J.A."/>
            <person name="Ng W.-L."/>
            <person name="Kazmierczak K.M."/>
            <person name="Andrzejewski T.M."/>
            <person name="Davidsen T.M."/>
            <person name="Wayne K.J."/>
            <person name="Tettelin H."/>
            <person name="Glass J.I."/>
            <person name="Rusch D."/>
            <person name="Podicherti R."/>
            <person name="Tsui H.-C.T."/>
            <person name="Winkler M.E."/>
        </authorList>
    </citation>
    <scope>NUCLEOTIDE SEQUENCE</scope>
</reference>
<gene>
    <name evidence="2" type="ORF">METZ01_LOCUS121790</name>
</gene>
<proteinExistence type="predicted"/>
<feature type="domain" description="Glycosyl transferase family 25" evidence="1">
    <location>
        <begin position="55"/>
        <end position="144"/>
    </location>
</feature>
<evidence type="ECO:0000259" key="1">
    <source>
        <dbReference type="Pfam" id="PF01755"/>
    </source>
</evidence>
<name>A0A381XVU1_9ZZZZ</name>
<sequence>MSSLLEKICGFTFDKVYCISIKERKDRQKNVIKECLKVNLNFEFMLVNKNIENPIRGCLESHLKCIKKALESNYDNILILEDDILFNIDGINELIEKNTIQIPKEFDILYLGYHINNGFKFTDNVIKALSTQTTHCYVLNKRIFQYIIDNIEKEWSSIPEYSERNYLEKLINWNCRAIDLFYAKWVNHRRNNSFALYPILGFQYPNYSDIENRMIDYRTIMKEKADKMYSQIFIKNSLDIKKTFMINLDRRQDRWNKMMKILKEKNFDISKITRFSAIDGRTHDFSQDLRLFVNIDLSIIKNPYKSHEFRKGVLGCALSHYKIWKIINCDSNNNNDIFMILEDDIQIVDNFSQKLDKILKILSNDNNWNLTFLGFTDDKDLNSDIMIYEGIKKFSGEKRINGGGTFGYLIRKSGAKKLITIADTDGIRQAIDWFMIEQFDKVCSYKCNPSLVSSLSTFDGNNDSDVQNDISKFESLRSPHTMRIILDDKIFYRDNHRNMFKFNLDCSISYIGKQNSDNRTINTDILLTQDKVKLSLIQTKPSIVLYVGNFSNIMTINLAETISEAFNIFVFCDSPNVKINNVFYLHYSKFQLCIKQIKPAFIICTDLTFFLSNTTNSYKFIFWQQNPFRKNVWNDIPLPVNGRPLLFNIAKLIHKIVCPCDLYKKVFSDTMLIAESSIATIPYCIKVIYESFYSKKVSNKFICLDKNNEKAIEFFKNYKKFHNDSKLILFNIDIPIFDGLEIIKTDSINNIYKNLFSCEYFLNFDYYDEAFYNVLVAIKAKTFCIIHKNFQNNENISDNPWIIINHKLPSYDNLFSEVSREKLLENMEEYIKDFDIKNSTQKWIDEFN</sequence>
<organism evidence="2">
    <name type="scientific">marine metagenome</name>
    <dbReference type="NCBI Taxonomy" id="408172"/>
    <lineage>
        <taxon>unclassified sequences</taxon>
        <taxon>metagenomes</taxon>
        <taxon>ecological metagenomes</taxon>
    </lineage>
</organism>
<accession>A0A381XVU1</accession>
<dbReference type="Pfam" id="PF01755">
    <property type="entry name" value="Glyco_transf_25"/>
    <property type="match status" value="2"/>
</dbReference>
<evidence type="ECO:0000313" key="2">
    <source>
        <dbReference type="EMBL" id="SVA68936.1"/>
    </source>
</evidence>
<dbReference type="EMBL" id="UINC01016581">
    <property type="protein sequence ID" value="SVA68936.1"/>
    <property type="molecule type" value="Genomic_DNA"/>
</dbReference>